<evidence type="ECO:0000313" key="3">
    <source>
        <dbReference type="Proteomes" id="UP000765160"/>
    </source>
</evidence>
<gene>
    <name evidence="2" type="ORF">HB662_00080</name>
</gene>
<accession>A0ABX1ERA5</accession>
<dbReference type="InterPro" id="IPR044398">
    <property type="entry name" value="Globin-sensor_dom"/>
</dbReference>
<name>A0ABX1ERA5_9PROT</name>
<dbReference type="Proteomes" id="UP000765160">
    <property type="component" value="Unassembled WGS sequence"/>
</dbReference>
<proteinExistence type="predicted"/>
<feature type="domain" description="Globin-sensor" evidence="1">
    <location>
        <begin position="26"/>
        <end position="175"/>
    </location>
</feature>
<evidence type="ECO:0000313" key="2">
    <source>
        <dbReference type="EMBL" id="NKE43154.1"/>
    </source>
</evidence>
<dbReference type="EMBL" id="JAAVTX010000001">
    <property type="protein sequence ID" value="NKE43154.1"/>
    <property type="molecule type" value="Genomic_DNA"/>
</dbReference>
<evidence type="ECO:0000259" key="1">
    <source>
        <dbReference type="Pfam" id="PF11563"/>
    </source>
</evidence>
<reference evidence="2 3" key="1">
    <citation type="submission" date="2020-03" db="EMBL/GenBank/DDBJ databases">
        <title>Roseomonas selenitidurans sp. nov. isolated from soil.</title>
        <authorList>
            <person name="Liu H."/>
        </authorList>
    </citation>
    <scope>NUCLEOTIDE SEQUENCE [LARGE SCALE GENOMIC DNA]</scope>
    <source>
        <strain evidence="2 3">JCM 15073</strain>
    </source>
</reference>
<dbReference type="InterPro" id="IPR012292">
    <property type="entry name" value="Globin/Proto"/>
</dbReference>
<sequence>MINQIDLHGDLFMIPVGTRDRRLLAFGIESQHLQCLRLHAASTRRLLPAVLLQSAASFVQWPEIHTALQVPAVSDVRSQHWMRVVGGEVEDGFAASARSLATAFYDHGVPGYAMAICHSAVTSGIAATLTSAPIRSWPFGRGSGDFKGVPLLAEALGKVAWLDLEVLLETYAEVEKARRESAQRQIKHFQHRIQSVAKTVGSCATSVEQNAKTLSWSVHQTSQKATDARDASVEASENVRSVVGAAEHLSATIGEVAQ</sequence>
<keyword evidence="3" id="KW-1185">Reference proteome</keyword>
<organism evidence="2 3">
    <name type="scientific">Falsiroseomonas frigidaquae</name>
    <dbReference type="NCBI Taxonomy" id="487318"/>
    <lineage>
        <taxon>Bacteria</taxon>
        <taxon>Pseudomonadati</taxon>
        <taxon>Pseudomonadota</taxon>
        <taxon>Alphaproteobacteria</taxon>
        <taxon>Acetobacterales</taxon>
        <taxon>Roseomonadaceae</taxon>
        <taxon>Falsiroseomonas</taxon>
    </lineage>
</organism>
<comment type="caution">
    <text evidence="2">The sequence shown here is derived from an EMBL/GenBank/DDBJ whole genome shotgun (WGS) entry which is preliminary data.</text>
</comment>
<protein>
    <recommendedName>
        <fullName evidence="1">Globin-sensor domain-containing protein</fullName>
    </recommendedName>
</protein>
<dbReference type="Gene3D" id="1.10.490.10">
    <property type="entry name" value="Globins"/>
    <property type="match status" value="1"/>
</dbReference>
<dbReference type="RefSeq" id="WP_168045949.1">
    <property type="nucleotide sequence ID" value="NZ_JAATJR010000001.1"/>
</dbReference>
<dbReference type="Pfam" id="PF11563">
    <property type="entry name" value="Protoglobin"/>
    <property type="match status" value="1"/>
</dbReference>